<feature type="region of interest" description="Disordered" evidence="1">
    <location>
        <begin position="44"/>
        <end position="67"/>
    </location>
</feature>
<name>A0ABX8WR34_9GAMM</name>
<evidence type="ECO:0000256" key="1">
    <source>
        <dbReference type="SAM" id="MobiDB-lite"/>
    </source>
</evidence>
<evidence type="ECO:0000256" key="2">
    <source>
        <dbReference type="SAM" id="SignalP"/>
    </source>
</evidence>
<accession>A0ABX8WR34</accession>
<keyword evidence="2" id="KW-0732">Signal</keyword>
<dbReference type="RefSeq" id="WP_220380105.1">
    <property type="nucleotide sequence ID" value="NZ_CP080544.1"/>
</dbReference>
<keyword evidence="4" id="KW-1185">Reference proteome</keyword>
<feature type="chain" id="PRO_5047388643" description="Secreted protein" evidence="2">
    <location>
        <begin position="19"/>
        <end position="67"/>
    </location>
</feature>
<evidence type="ECO:0008006" key="5">
    <source>
        <dbReference type="Google" id="ProtNLM"/>
    </source>
</evidence>
<evidence type="ECO:0000313" key="3">
    <source>
        <dbReference type="EMBL" id="QYR53288.1"/>
    </source>
</evidence>
<organism evidence="3 4">
    <name type="scientific">Lysobacter soyae</name>
    <dbReference type="NCBI Taxonomy" id="2764185"/>
    <lineage>
        <taxon>Bacteria</taxon>
        <taxon>Pseudomonadati</taxon>
        <taxon>Pseudomonadota</taxon>
        <taxon>Gammaproteobacteria</taxon>
        <taxon>Lysobacterales</taxon>
        <taxon>Lysobacteraceae</taxon>
        <taxon>Lysobacter</taxon>
    </lineage>
</organism>
<evidence type="ECO:0000313" key="4">
    <source>
        <dbReference type="Proteomes" id="UP000824755"/>
    </source>
</evidence>
<protein>
    <recommendedName>
        <fullName evidence="5">Secreted protein</fullName>
    </recommendedName>
</protein>
<dbReference type="Proteomes" id="UP000824755">
    <property type="component" value="Chromosome"/>
</dbReference>
<feature type="signal peptide" evidence="2">
    <location>
        <begin position="1"/>
        <end position="18"/>
    </location>
</feature>
<proteinExistence type="predicted"/>
<dbReference type="PROSITE" id="PS51257">
    <property type="entry name" value="PROKAR_LIPOPROTEIN"/>
    <property type="match status" value="1"/>
</dbReference>
<gene>
    <name evidence="3" type="ORF">H8L67_01875</name>
</gene>
<dbReference type="EMBL" id="CP080544">
    <property type="protein sequence ID" value="QYR53288.1"/>
    <property type="molecule type" value="Genomic_DNA"/>
</dbReference>
<reference evidence="3 4" key="1">
    <citation type="submission" date="2021-08" db="EMBL/GenBank/DDBJ databases">
        <title>Lysobacter sp. strain CJ11 Genome sequencing and assembly.</title>
        <authorList>
            <person name="Kim I."/>
        </authorList>
    </citation>
    <scope>NUCLEOTIDE SEQUENCE [LARGE SCALE GENOMIC DNA]</scope>
    <source>
        <strain evidence="3 4">CJ11</strain>
    </source>
</reference>
<sequence length="67" mass="7367">MIRRISLMLLLGALAACTARETPQQKQDQQALKREIERPLNRAHEAEAAAKAQAAQNEQALKDATGE</sequence>
<feature type="compositionally biased region" description="Low complexity" evidence="1">
    <location>
        <begin position="49"/>
        <end position="59"/>
    </location>
</feature>